<dbReference type="PANTHER" id="PTHR12558">
    <property type="entry name" value="CELL DIVISION CYCLE 16,23,27"/>
    <property type="match status" value="1"/>
</dbReference>
<dbReference type="PROSITE" id="PS50005">
    <property type="entry name" value="TPR"/>
    <property type="match status" value="1"/>
</dbReference>
<dbReference type="SUPFAM" id="SSF48452">
    <property type="entry name" value="TPR-like"/>
    <property type="match status" value="1"/>
</dbReference>
<evidence type="ECO:0000313" key="2">
    <source>
        <dbReference type="EMBL" id="BBO73264.1"/>
    </source>
</evidence>
<accession>A0A5K7Z462</accession>
<dbReference type="PANTHER" id="PTHR12558:SF13">
    <property type="entry name" value="CELL DIVISION CYCLE PROTEIN 27 HOMOLOG"/>
    <property type="match status" value="1"/>
</dbReference>
<dbReference type="Gene3D" id="1.25.40.10">
    <property type="entry name" value="Tetratricopeptide repeat domain"/>
    <property type="match status" value="1"/>
</dbReference>
<evidence type="ECO:0000313" key="3">
    <source>
        <dbReference type="Proteomes" id="UP000427769"/>
    </source>
</evidence>
<name>A0A5K7Z462_9BACT</name>
<dbReference type="AlphaFoldDB" id="A0A5K7Z462"/>
<dbReference type="EMBL" id="AP021875">
    <property type="protein sequence ID" value="BBO73264.1"/>
    <property type="molecule type" value="Genomic_DNA"/>
</dbReference>
<dbReference type="InterPro" id="IPR011990">
    <property type="entry name" value="TPR-like_helical_dom_sf"/>
</dbReference>
<reference evidence="2 3" key="1">
    <citation type="submission" date="2019-11" db="EMBL/GenBank/DDBJ databases">
        <title>Comparative genomics of hydrocarbon-degrading Desulfosarcina strains.</title>
        <authorList>
            <person name="Watanabe M."/>
            <person name="Kojima H."/>
            <person name="Fukui M."/>
        </authorList>
    </citation>
    <scope>NUCLEOTIDE SEQUENCE [LARGE SCALE GENOMIC DNA]</scope>
    <source>
        <strain evidence="2 3">PP31</strain>
    </source>
</reference>
<dbReference type="Proteomes" id="UP000427769">
    <property type="component" value="Chromosome"/>
</dbReference>
<dbReference type="KEGG" id="dwd:DSCW_06810"/>
<keyword evidence="1" id="KW-0802">TPR repeat</keyword>
<feature type="repeat" description="TPR" evidence="1">
    <location>
        <begin position="66"/>
        <end position="99"/>
    </location>
</feature>
<evidence type="ECO:0000256" key="1">
    <source>
        <dbReference type="PROSITE-ProRule" id="PRU00339"/>
    </source>
</evidence>
<protein>
    <submittedName>
        <fullName evidence="2">Uncharacterized protein</fullName>
    </submittedName>
</protein>
<dbReference type="SMART" id="SM00028">
    <property type="entry name" value="TPR"/>
    <property type="match status" value="3"/>
</dbReference>
<keyword evidence="3" id="KW-1185">Reference proteome</keyword>
<gene>
    <name evidence="2" type="ORF">DSCW_06810</name>
</gene>
<sequence>MNNIGNIYRETGRWDLALRFYRNALLSDASNRLARINLATGLVKFGRFDEAMKHADMLARIANDDVRVLNLNGFILYKQQKFDEALIYFHKGIELEPLSQHLLVNLGMTLSRMGCFKNAAFFLNLAVKYHGMKAASYFSAIQNLSIFDKKAELNTMVDRLFTRFSIESIQLALTDASNNQDETVFDPEIVSCAITDRFNEFPHEFE</sequence>
<dbReference type="Pfam" id="PF14559">
    <property type="entry name" value="TPR_19"/>
    <property type="match status" value="1"/>
</dbReference>
<proteinExistence type="predicted"/>
<organism evidence="2 3">
    <name type="scientific">Desulfosarcina widdelii</name>
    <dbReference type="NCBI Taxonomy" id="947919"/>
    <lineage>
        <taxon>Bacteria</taxon>
        <taxon>Pseudomonadati</taxon>
        <taxon>Thermodesulfobacteriota</taxon>
        <taxon>Desulfobacteria</taxon>
        <taxon>Desulfobacterales</taxon>
        <taxon>Desulfosarcinaceae</taxon>
        <taxon>Desulfosarcina</taxon>
    </lineage>
</organism>
<dbReference type="InterPro" id="IPR019734">
    <property type="entry name" value="TPR_rpt"/>
</dbReference>